<sequence>MVSRHARPRPSPPPVASCSTLTGFTLDEEMPPIGWAPSTVTLLPLRRAPVHGGAAGVVVLWGRQTGMARSLGKRPATPMRDEPKSTTSPGAGAGASQPLTMDGPIASRPAAHHSNPAGD</sequence>
<name>A0A8H4P4N6_9HYPO</name>
<evidence type="ECO:0000313" key="3">
    <source>
        <dbReference type="Proteomes" id="UP000554235"/>
    </source>
</evidence>
<dbReference type="EMBL" id="JAADYS010002273">
    <property type="protein sequence ID" value="KAF4459045.1"/>
    <property type="molecule type" value="Genomic_DNA"/>
</dbReference>
<comment type="caution">
    <text evidence="2">The sequence shown here is derived from an EMBL/GenBank/DDBJ whole genome shotgun (WGS) entry which is preliminary data.</text>
</comment>
<accession>A0A8H4P4N6</accession>
<proteinExistence type="predicted"/>
<organism evidence="2 3">
    <name type="scientific">Fusarium albosuccineum</name>
    <dbReference type="NCBI Taxonomy" id="1237068"/>
    <lineage>
        <taxon>Eukaryota</taxon>
        <taxon>Fungi</taxon>
        <taxon>Dikarya</taxon>
        <taxon>Ascomycota</taxon>
        <taxon>Pezizomycotina</taxon>
        <taxon>Sordariomycetes</taxon>
        <taxon>Hypocreomycetidae</taxon>
        <taxon>Hypocreales</taxon>
        <taxon>Nectriaceae</taxon>
        <taxon>Fusarium</taxon>
        <taxon>Fusarium decemcellulare species complex</taxon>
    </lineage>
</organism>
<feature type="region of interest" description="Disordered" evidence="1">
    <location>
        <begin position="1"/>
        <end position="20"/>
    </location>
</feature>
<feature type="region of interest" description="Disordered" evidence="1">
    <location>
        <begin position="68"/>
        <end position="119"/>
    </location>
</feature>
<protein>
    <submittedName>
        <fullName evidence="2">Uncharacterized protein</fullName>
    </submittedName>
</protein>
<reference evidence="2 3" key="1">
    <citation type="submission" date="2020-01" db="EMBL/GenBank/DDBJ databases">
        <title>Identification and distribution of gene clusters putatively required for synthesis of sphingolipid metabolism inhibitors in phylogenetically diverse species of the filamentous fungus Fusarium.</title>
        <authorList>
            <person name="Kim H.-S."/>
            <person name="Busman M."/>
            <person name="Brown D.W."/>
            <person name="Divon H."/>
            <person name="Uhlig S."/>
            <person name="Proctor R.H."/>
        </authorList>
    </citation>
    <scope>NUCLEOTIDE SEQUENCE [LARGE SCALE GENOMIC DNA]</scope>
    <source>
        <strain evidence="2 3">NRRL 20459</strain>
    </source>
</reference>
<dbReference type="AlphaFoldDB" id="A0A8H4P4N6"/>
<gene>
    <name evidence="2" type="ORF">FALBO_14205</name>
</gene>
<dbReference type="Proteomes" id="UP000554235">
    <property type="component" value="Unassembled WGS sequence"/>
</dbReference>
<evidence type="ECO:0000313" key="2">
    <source>
        <dbReference type="EMBL" id="KAF4459045.1"/>
    </source>
</evidence>
<evidence type="ECO:0000256" key="1">
    <source>
        <dbReference type="SAM" id="MobiDB-lite"/>
    </source>
</evidence>
<keyword evidence="3" id="KW-1185">Reference proteome</keyword>